<name>A0ABX2G4C7_9BURK</name>
<dbReference type="Gene3D" id="3.40.50.10070">
    <property type="entry name" value="TolB, N-terminal domain"/>
    <property type="match status" value="1"/>
</dbReference>
<dbReference type="InterPro" id="IPR007195">
    <property type="entry name" value="TolB_N"/>
</dbReference>
<keyword evidence="6 7" id="KW-0131">Cell cycle</keyword>
<dbReference type="InterPro" id="IPR014167">
    <property type="entry name" value="Tol-Pal_TolB"/>
</dbReference>
<gene>
    <name evidence="7" type="primary">tolB</name>
    <name evidence="9" type="ORF">HNQ01_002013</name>
</gene>
<comment type="subcellular location">
    <subcellularLocation>
        <location evidence="1 7">Periplasm</location>
    </subcellularLocation>
</comment>
<keyword evidence="10" id="KW-1185">Reference proteome</keyword>
<evidence type="ECO:0000256" key="2">
    <source>
        <dbReference type="ARBA" id="ARBA00009820"/>
    </source>
</evidence>
<dbReference type="InterPro" id="IPR011042">
    <property type="entry name" value="6-blade_b-propeller_TolB-like"/>
</dbReference>
<dbReference type="SUPFAM" id="SSF52964">
    <property type="entry name" value="TolB, N-terminal domain"/>
    <property type="match status" value="1"/>
</dbReference>
<dbReference type="InterPro" id="IPR011659">
    <property type="entry name" value="WD40"/>
</dbReference>
<comment type="subunit">
    <text evidence="7">The Tol-Pal system is composed of five core proteins: the inner membrane proteins TolA, TolQ and TolR, the periplasmic protein TolB and the outer membrane protein Pal. They form a network linking the inner and outer membranes and the peptidoglycan layer.</text>
</comment>
<keyword evidence="5 7" id="KW-0574">Periplasm</keyword>
<comment type="similarity">
    <text evidence="2 7">Belongs to the TolB family.</text>
</comment>
<accession>A0ABX2G4C7</accession>
<dbReference type="Pfam" id="PF04052">
    <property type="entry name" value="TolB_N"/>
    <property type="match status" value="1"/>
</dbReference>
<dbReference type="EMBL" id="JABSNM010000007">
    <property type="protein sequence ID" value="NRT56277.1"/>
    <property type="molecule type" value="Genomic_DNA"/>
</dbReference>
<evidence type="ECO:0000256" key="4">
    <source>
        <dbReference type="ARBA" id="ARBA00022729"/>
    </source>
</evidence>
<organism evidence="9 10">
    <name type="scientific">Sphaerotilus uruguayifluvii</name>
    <dbReference type="NCBI Taxonomy" id="2735897"/>
    <lineage>
        <taxon>Bacteria</taxon>
        <taxon>Pseudomonadati</taxon>
        <taxon>Pseudomonadota</taxon>
        <taxon>Betaproteobacteria</taxon>
        <taxon>Burkholderiales</taxon>
        <taxon>Sphaerotilaceae</taxon>
        <taxon>Sphaerotilus</taxon>
    </lineage>
</organism>
<comment type="function">
    <text evidence="7">Part of the Tol-Pal system, which plays a role in outer membrane invagination during cell division and is important for maintaining outer membrane integrity.</text>
</comment>
<evidence type="ECO:0000259" key="8">
    <source>
        <dbReference type="Pfam" id="PF04052"/>
    </source>
</evidence>
<dbReference type="HAMAP" id="MF_00671">
    <property type="entry name" value="TolB"/>
    <property type="match status" value="1"/>
</dbReference>
<dbReference type="RefSeq" id="WP_173805242.1">
    <property type="nucleotide sequence ID" value="NZ_JABSNM010000007.1"/>
</dbReference>
<evidence type="ECO:0000256" key="1">
    <source>
        <dbReference type="ARBA" id="ARBA00004418"/>
    </source>
</evidence>
<comment type="caution">
    <text evidence="9">The sequence shown here is derived from an EMBL/GenBank/DDBJ whole genome shotgun (WGS) entry which is preliminary data.</text>
</comment>
<evidence type="ECO:0000256" key="6">
    <source>
        <dbReference type="ARBA" id="ARBA00023306"/>
    </source>
</evidence>
<keyword evidence="4 7" id="KW-0732">Signal</keyword>
<evidence type="ECO:0000256" key="3">
    <source>
        <dbReference type="ARBA" id="ARBA00022618"/>
    </source>
</evidence>
<evidence type="ECO:0000256" key="5">
    <source>
        <dbReference type="ARBA" id="ARBA00022764"/>
    </source>
</evidence>
<sequence>MRLPRPSDRRHFLRQATAGCVALGGLAALPAAQAQFRVEISGIGASQIPVAIAPFREEDRAAVAVSQVIRSDLERSGLFRLVPAAGESLDELSRPDFPAWRNRGADALAAGSAARLADGRYDLRFRLWDAVKGADLLGQSLAVPRDDLRRAAHRVADEIYQKLTGERGIFSTRIAYVSKSAGRYTLFVADADGEGAKVAVGGAQPIISPAWSPDGHELAYVSFESGKPVVYAQEVGSGQRRVIANLKGSNSAPAWSPDGSQIAVTLTRDGNSEIYLVGRGGGEPRRLTSAPSIETEAAWSSDGRSIYFVSDRGGGPQIYRMSAAGGNAERVTFSGSYNISPALSPDGRWMAYITRNGGGAFRLQLMDLSSGTVTSLTDTNDDESPSFAPNSRLIIYASRSGGRDVLMTTTLDGSIKARLSPPMVDVREPVWGPFGR</sequence>
<dbReference type="Gene3D" id="2.120.10.30">
    <property type="entry name" value="TolB, C-terminal domain"/>
    <property type="match status" value="1"/>
</dbReference>
<evidence type="ECO:0000313" key="10">
    <source>
        <dbReference type="Proteomes" id="UP001516061"/>
    </source>
</evidence>
<evidence type="ECO:0000256" key="7">
    <source>
        <dbReference type="HAMAP-Rule" id="MF_00671"/>
    </source>
</evidence>
<dbReference type="PROSITE" id="PS51318">
    <property type="entry name" value="TAT"/>
    <property type="match status" value="1"/>
</dbReference>
<dbReference type="SUPFAM" id="SSF69304">
    <property type="entry name" value="Tricorn protease N-terminal domain"/>
    <property type="match status" value="1"/>
</dbReference>
<dbReference type="PANTHER" id="PTHR36842">
    <property type="entry name" value="PROTEIN TOLB HOMOLOG"/>
    <property type="match status" value="1"/>
</dbReference>
<dbReference type="NCBIfam" id="TIGR02800">
    <property type="entry name" value="propeller_TolB"/>
    <property type="match status" value="1"/>
</dbReference>
<feature type="domain" description="TolB N-terminal" evidence="8">
    <location>
        <begin position="37"/>
        <end position="135"/>
    </location>
</feature>
<dbReference type="PANTHER" id="PTHR36842:SF1">
    <property type="entry name" value="PROTEIN TOLB"/>
    <property type="match status" value="1"/>
</dbReference>
<protein>
    <recommendedName>
        <fullName evidence="7">Tol-Pal system protein TolB</fullName>
    </recommendedName>
</protein>
<proteinExistence type="inferred from homology"/>
<evidence type="ECO:0000313" key="9">
    <source>
        <dbReference type="EMBL" id="NRT56277.1"/>
    </source>
</evidence>
<reference evidence="9 10" key="1">
    <citation type="submission" date="2020-05" db="EMBL/GenBank/DDBJ databases">
        <title>Genomic Encyclopedia of Type Strains, Phase IV (KMG-V): Genome sequencing to study the core and pangenomes of soil and plant-associated prokaryotes.</title>
        <authorList>
            <person name="Whitman W."/>
        </authorList>
    </citation>
    <scope>NUCLEOTIDE SEQUENCE [LARGE SCALE GENOMIC DNA]</scope>
    <source>
        <strain evidence="9 10">C29</strain>
    </source>
</reference>
<dbReference type="InterPro" id="IPR006311">
    <property type="entry name" value="TAT_signal"/>
</dbReference>
<keyword evidence="3 7" id="KW-0132">Cell division</keyword>
<dbReference type="Pfam" id="PF07676">
    <property type="entry name" value="PD40"/>
    <property type="match status" value="5"/>
</dbReference>
<dbReference type="Proteomes" id="UP001516061">
    <property type="component" value="Unassembled WGS sequence"/>
</dbReference>